<dbReference type="EMBL" id="NPEF02000012">
    <property type="protein sequence ID" value="MDV6236192.1"/>
    <property type="molecule type" value="Genomic_DNA"/>
</dbReference>
<dbReference type="Gene3D" id="1.10.3260.10">
    <property type="entry name" value="DNA ligase, ATP-dependent, N-terminal domain"/>
    <property type="match status" value="1"/>
</dbReference>
<gene>
    <name evidence="3" type="ORF">CH379_011215</name>
</gene>
<comment type="caution">
    <text evidence="3">The sequence shown here is derived from an EMBL/GenBank/DDBJ whole genome shotgun (WGS) entry which is preliminary data.</text>
</comment>
<sequence>MDMRRNGPAVQKSDRFDSPLTMISFCKLIEDYKEESDPTLKRDLLTSYFCGCKEEELDSAVFILNGKKDKRIITEESLIRFVSEFSEQPIWLLNASIAEVGDVAEACALATGLPISPKDWDLSSLLEETASLQTRPDSARERLFFLWKTLPISEKTFLHSILLGKRTIKVPENLLFSALADCFDLELGILLTRYKTETPDLKAIPFSRILRSWFSEKKPGRLSKMEIAKRIDLSRAEPEDKPVYSGDSIPENYGYFLESPGIPIRVVGNSSGIFVWKESDEEDLLDPVLFPEVYSVCSGFLESGHTFVLTGILDENSNHKFIIYDILNFLGKNVRNLPFSERRNLLFSVTGESEKGEVELAKTLPLERETTVAEFYKFLMDKKSGARLFDPTGSALYIFTRPSRSFKAVLLYGRKGRNEIGTSFWELGFGLRTSSQDSAPQTIGRIVLQTEDPFFAELDFFFQENTIEKKGPIRGVPTIWKAELSFQNIRVSKRHKSGYRLEEIRLVRRIPEEQNIDSLETLQRFWKENS</sequence>
<accession>A0AAE4QP70</accession>
<dbReference type="InterPro" id="IPR036599">
    <property type="entry name" value="DNA_ligase_N_sf"/>
</dbReference>
<dbReference type="Pfam" id="PF04675">
    <property type="entry name" value="DNA_ligase_A_N"/>
    <property type="match status" value="1"/>
</dbReference>
<proteinExistence type="predicted"/>
<dbReference type="AlphaFoldDB" id="A0AAE4QP70"/>
<evidence type="ECO:0000259" key="2">
    <source>
        <dbReference type="Pfam" id="PF04675"/>
    </source>
</evidence>
<evidence type="ECO:0000256" key="1">
    <source>
        <dbReference type="ARBA" id="ARBA00022598"/>
    </source>
</evidence>
<dbReference type="GO" id="GO:0003677">
    <property type="term" value="F:DNA binding"/>
    <property type="evidence" value="ECO:0007669"/>
    <property type="project" value="InterPro"/>
</dbReference>
<keyword evidence="4" id="KW-1185">Reference proteome</keyword>
<dbReference type="SUPFAM" id="SSF56091">
    <property type="entry name" value="DNA ligase/mRNA capping enzyme, catalytic domain"/>
    <property type="match status" value="1"/>
</dbReference>
<dbReference type="GO" id="GO:0006281">
    <property type="term" value="P:DNA repair"/>
    <property type="evidence" value="ECO:0007669"/>
    <property type="project" value="InterPro"/>
</dbReference>
<dbReference type="InterPro" id="IPR012308">
    <property type="entry name" value="DNA_ligase_ATP-dep_N"/>
</dbReference>
<dbReference type="Proteomes" id="UP000232122">
    <property type="component" value="Unassembled WGS sequence"/>
</dbReference>
<reference evidence="3 4" key="1">
    <citation type="journal article" date="2018" name="Microb. Genom.">
        <title>Deciphering the unexplored Leptospira diversity from soils uncovers genomic evolution to virulence.</title>
        <authorList>
            <person name="Thibeaux R."/>
            <person name="Iraola G."/>
            <person name="Ferres I."/>
            <person name="Bierque E."/>
            <person name="Girault D."/>
            <person name="Soupe-Gilbert M.E."/>
            <person name="Picardeau M."/>
            <person name="Goarant C."/>
        </authorList>
    </citation>
    <scope>NUCLEOTIDE SEQUENCE [LARGE SCALE GENOMIC DNA]</scope>
    <source>
        <strain evidence="3 4">ATI7-C-A5</strain>
    </source>
</reference>
<dbReference type="Gene3D" id="3.30.470.30">
    <property type="entry name" value="DNA ligase/mRNA capping enzyme"/>
    <property type="match status" value="1"/>
</dbReference>
<keyword evidence="1" id="KW-0436">Ligase</keyword>
<protein>
    <recommendedName>
        <fullName evidence="2">DNA ligase ATP-dependent N-terminal domain-containing protein</fullName>
    </recommendedName>
</protein>
<dbReference type="GO" id="GO:0006310">
    <property type="term" value="P:DNA recombination"/>
    <property type="evidence" value="ECO:0007669"/>
    <property type="project" value="InterPro"/>
</dbReference>
<feature type="domain" description="DNA ligase ATP-dependent N-terminal" evidence="2">
    <location>
        <begin position="24"/>
        <end position="180"/>
    </location>
</feature>
<dbReference type="RefSeq" id="WP_317573054.1">
    <property type="nucleotide sequence ID" value="NZ_NPEF02000012.1"/>
</dbReference>
<evidence type="ECO:0000313" key="3">
    <source>
        <dbReference type="EMBL" id="MDV6236192.1"/>
    </source>
</evidence>
<name>A0AAE4QP70_9LEPT</name>
<organism evidence="3 4">
    <name type="scientific">Leptospira ellisii</name>
    <dbReference type="NCBI Taxonomy" id="2023197"/>
    <lineage>
        <taxon>Bacteria</taxon>
        <taxon>Pseudomonadati</taxon>
        <taxon>Spirochaetota</taxon>
        <taxon>Spirochaetia</taxon>
        <taxon>Leptospirales</taxon>
        <taxon>Leptospiraceae</taxon>
        <taxon>Leptospira</taxon>
    </lineage>
</organism>
<evidence type="ECO:0000313" key="4">
    <source>
        <dbReference type="Proteomes" id="UP000232122"/>
    </source>
</evidence>
<dbReference type="GO" id="GO:0003910">
    <property type="term" value="F:DNA ligase (ATP) activity"/>
    <property type="evidence" value="ECO:0007669"/>
    <property type="project" value="InterPro"/>
</dbReference>